<comment type="caution">
    <text evidence="1">The sequence shown here is derived from an EMBL/GenBank/DDBJ whole genome shotgun (WGS) entry which is preliminary data.</text>
</comment>
<accession>A0ABR9G232</accession>
<proteinExistence type="predicted"/>
<organism evidence="1 2">
    <name type="scientific">Halomonas colorata</name>
    <dbReference type="NCBI Taxonomy" id="2742615"/>
    <lineage>
        <taxon>Bacteria</taxon>
        <taxon>Pseudomonadati</taxon>
        <taxon>Pseudomonadota</taxon>
        <taxon>Gammaproteobacteria</taxon>
        <taxon>Oceanospirillales</taxon>
        <taxon>Halomonadaceae</taxon>
        <taxon>Halomonas</taxon>
    </lineage>
</organism>
<dbReference type="EMBL" id="RRZB01000052">
    <property type="protein sequence ID" value="MBE0464950.1"/>
    <property type="molecule type" value="Genomic_DNA"/>
</dbReference>
<dbReference type="InterPro" id="IPR017647">
    <property type="entry name" value="Dnd_assoc_3"/>
</dbReference>
<evidence type="ECO:0000313" key="1">
    <source>
        <dbReference type="EMBL" id="MBE0464950.1"/>
    </source>
</evidence>
<evidence type="ECO:0000313" key="2">
    <source>
        <dbReference type="Proteomes" id="UP001645038"/>
    </source>
</evidence>
<name>A0ABR9G232_9GAMM</name>
<reference evidence="1 2" key="1">
    <citation type="submission" date="2020-07" db="EMBL/GenBank/DDBJ databases">
        <title>Halophilic bacteria isolated from french cheeses.</title>
        <authorList>
            <person name="Kothe C.I."/>
            <person name="Farah-Kraiem B."/>
            <person name="Renault P."/>
            <person name="Dridi B."/>
        </authorList>
    </citation>
    <scope>NUCLEOTIDE SEQUENCE [LARGE SCALE GENOMIC DNA]</scope>
    <source>
        <strain evidence="1 2">FME20</strain>
    </source>
</reference>
<dbReference type="RefSeq" id="WP_192539398.1">
    <property type="nucleotide sequence ID" value="NZ_RRZB01000052.1"/>
</dbReference>
<gene>
    <name evidence="1" type="primary">dptF</name>
    <name evidence="1" type="ORF">EI547_16035</name>
</gene>
<protein>
    <submittedName>
        <fullName evidence="1">DNA phosphorothioation-dependent restriction protein DptF</fullName>
    </submittedName>
</protein>
<dbReference type="NCBIfam" id="TIGR03238">
    <property type="entry name" value="dnd_assoc_3"/>
    <property type="match status" value="1"/>
</dbReference>
<keyword evidence="2" id="KW-1185">Reference proteome</keyword>
<dbReference type="Proteomes" id="UP001645038">
    <property type="component" value="Unassembled WGS sequence"/>
</dbReference>
<sequence length="531" mass="60637">MQFKRLLDTLARSSAQAVTTLGQGQKEQDELKNYLYVETEIEKDFRRLLDSNPTPDTVIFLCGSSGDGKSEILKRYYESYSNKFRFHLDATHAFKPDQNAIDALDQLFDEHYQSAKPLVIGINVGMLFNFSSQGAARHEEIKNAIESYLQNGNQTASSYGFLNFEKYPKFSIEDGKTGSSFISELIARVVAQSDSNPLYRAYLDAAQTSPSKLTINYELLQYEEVRKRIVHLLLSARLKFDHFLSARALLDFAHHLITGPGLLFDNLFVAGHNDLSDVISHFDPCSVRSRLIDQFLIQHPLGIREAAFDEFQKSVFEGFGVSNIDSVGWLRFFYLFRDVDIGNNFHKTFQTDFQQPLYDRYIEIWRLHKNYDGSAEQRHTLRSFYKDELVSALFRFGNRLDPSLTTKQHLFLCSRNGVFISAAADIKPDLKRIEGESIANIHEFPVCLKVGDKPLRTFNVNLSFLELVSKINDGYRPNKHDKNTIVILEEIIDDVTKVIICSGKIIFSDGRNQFSLTNEVEDDEFVVGGGE</sequence>